<protein>
    <submittedName>
        <fullName evidence="1">Uncharacterized protein</fullName>
    </submittedName>
</protein>
<name>A0A2Z4FIF9_9DELT</name>
<sequence length="358" mass="38212">MQLHLRPIALGLVLAASLAGCKDGNSANGDLFFSGSATGELDRSPYTELLQWKKPVHLRMAPATSFDVQIRSPKSRAALEVSSASVDGDIASAQVLGPGVIRVSASKPGEANIHVKVQRDNAMVEDTLPLVVQAPNTMELRQGCPTDGPYWAGHPAVVLHAFRHEPLPSNANYDGRIFGTGYPPLTSSPALELLHVNGFLSIFSGLDEPGEALLTGELATAAAAPALTIDFEAPPRVESLALMHLQTNAIIDFELQAPVGSTHHLRVVPVGEDGQPMCNTTTAAQVTASTDGCVVRPLDADSYAFTPRAMSPLGLFEVAAEKRLDDCVFEVSLEREGWEFVAEEPVHGTLKTSFYRVD</sequence>
<reference evidence="1 2" key="1">
    <citation type="submission" date="2018-06" db="EMBL/GenBank/DDBJ databases">
        <title>Lujinxingia sediminis gen. nov. sp. nov., a new facultative anaerobic member of the class Deltaproteobacteria, and proposal of Lujinxingaceae fam. nov.</title>
        <authorList>
            <person name="Guo L.-Y."/>
            <person name="Li C.-M."/>
            <person name="Wang S."/>
            <person name="Du Z.-J."/>
        </authorList>
    </citation>
    <scope>NUCLEOTIDE SEQUENCE [LARGE SCALE GENOMIC DNA]</scope>
    <source>
        <strain evidence="1 2">FA350</strain>
    </source>
</reference>
<dbReference type="EMBL" id="CP030032">
    <property type="protein sequence ID" value="AWV88722.1"/>
    <property type="molecule type" value="Genomic_DNA"/>
</dbReference>
<keyword evidence="2" id="KW-1185">Reference proteome</keyword>
<organism evidence="1 2">
    <name type="scientific">Bradymonas sediminis</name>
    <dbReference type="NCBI Taxonomy" id="1548548"/>
    <lineage>
        <taxon>Bacteria</taxon>
        <taxon>Deltaproteobacteria</taxon>
        <taxon>Bradymonadales</taxon>
        <taxon>Bradymonadaceae</taxon>
        <taxon>Bradymonas</taxon>
    </lineage>
</organism>
<dbReference type="PROSITE" id="PS51257">
    <property type="entry name" value="PROKAR_LIPOPROTEIN"/>
    <property type="match status" value="1"/>
</dbReference>
<gene>
    <name evidence="1" type="ORF">DN745_04975</name>
</gene>
<dbReference type="Proteomes" id="UP000249799">
    <property type="component" value="Chromosome"/>
</dbReference>
<accession>A0A2Z4FIF9</accession>
<dbReference type="KEGG" id="bsed:DN745_04975"/>
<dbReference type="AlphaFoldDB" id="A0A2Z4FIF9"/>
<dbReference type="RefSeq" id="WP_111332688.1">
    <property type="nucleotide sequence ID" value="NZ_SNXT01000010.1"/>
</dbReference>
<evidence type="ECO:0000313" key="2">
    <source>
        <dbReference type="Proteomes" id="UP000249799"/>
    </source>
</evidence>
<evidence type="ECO:0000313" key="1">
    <source>
        <dbReference type="EMBL" id="AWV88722.1"/>
    </source>
</evidence>
<proteinExistence type="predicted"/>